<keyword evidence="3" id="KW-1185">Reference proteome</keyword>
<proteinExistence type="predicted"/>
<dbReference type="OrthoDB" id="7243985at2759"/>
<feature type="transmembrane region" description="Helical" evidence="1">
    <location>
        <begin position="52"/>
        <end position="78"/>
    </location>
</feature>
<dbReference type="eggNOG" id="ENOG502TDSY">
    <property type="taxonomic scope" value="Eukaryota"/>
</dbReference>
<accession>B4MR73</accession>
<dbReference type="STRING" id="7260.B4MR73"/>
<evidence type="ECO:0000313" key="2">
    <source>
        <dbReference type="EMBL" id="EDW74612.1"/>
    </source>
</evidence>
<reference evidence="2 3" key="1">
    <citation type="journal article" date="2007" name="Nature">
        <title>Evolution of genes and genomes on the Drosophila phylogeny.</title>
        <authorList>
            <consortium name="Drosophila 12 Genomes Consortium"/>
            <person name="Clark A.G."/>
            <person name="Eisen M.B."/>
            <person name="Smith D.R."/>
            <person name="Bergman C.M."/>
            <person name="Oliver B."/>
            <person name="Markow T.A."/>
            <person name="Kaufman T.C."/>
            <person name="Kellis M."/>
            <person name="Gelbart W."/>
            <person name="Iyer V.N."/>
            <person name="Pollard D.A."/>
            <person name="Sackton T.B."/>
            <person name="Larracuente A.M."/>
            <person name="Singh N.D."/>
            <person name="Abad J.P."/>
            <person name="Abt D.N."/>
            <person name="Adryan B."/>
            <person name="Aguade M."/>
            <person name="Akashi H."/>
            <person name="Anderson W.W."/>
            <person name="Aquadro C.F."/>
            <person name="Ardell D.H."/>
            <person name="Arguello R."/>
            <person name="Artieri C.G."/>
            <person name="Barbash D.A."/>
            <person name="Barker D."/>
            <person name="Barsanti P."/>
            <person name="Batterham P."/>
            <person name="Batzoglou S."/>
            <person name="Begun D."/>
            <person name="Bhutkar A."/>
            <person name="Blanco E."/>
            <person name="Bosak S.A."/>
            <person name="Bradley R.K."/>
            <person name="Brand A.D."/>
            <person name="Brent M.R."/>
            <person name="Brooks A.N."/>
            <person name="Brown R.H."/>
            <person name="Butlin R.K."/>
            <person name="Caggese C."/>
            <person name="Calvi B.R."/>
            <person name="Bernardo de Carvalho A."/>
            <person name="Caspi A."/>
            <person name="Castrezana S."/>
            <person name="Celniker S.E."/>
            <person name="Chang J.L."/>
            <person name="Chapple C."/>
            <person name="Chatterji S."/>
            <person name="Chinwalla A."/>
            <person name="Civetta A."/>
            <person name="Clifton S.W."/>
            <person name="Comeron J.M."/>
            <person name="Costello J.C."/>
            <person name="Coyne J.A."/>
            <person name="Daub J."/>
            <person name="David R.G."/>
            <person name="Delcher A.L."/>
            <person name="Delehaunty K."/>
            <person name="Do C.B."/>
            <person name="Ebling H."/>
            <person name="Edwards K."/>
            <person name="Eickbush T."/>
            <person name="Evans J.D."/>
            <person name="Filipski A."/>
            <person name="Findeiss S."/>
            <person name="Freyhult E."/>
            <person name="Fulton L."/>
            <person name="Fulton R."/>
            <person name="Garcia A.C."/>
            <person name="Gardiner A."/>
            <person name="Garfield D.A."/>
            <person name="Garvin B.E."/>
            <person name="Gibson G."/>
            <person name="Gilbert D."/>
            <person name="Gnerre S."/>
            <person name="Godfrey J."/>
            <person name="Good R."/>
            <person name="Gotea V."/>
            <person name="Gravely B."/>
            <person name="Greenberg A.J."/>
            <person name="Griffiths-Jones S."/>
            <person name="Gross S."/>
            <person name="Guigo R."/>
            <person name="Gustafson E.A."/>
            <person name="Haerty W."/>
            <person name="Hahn M.W."/>
            <person name="Halligan D.L."/>
            <person name="Halpern A.L."/>
            <person name="Halter G.M."/>
            <person name="Han M.V."/>
            <person name="Heger A."/>
            <person name="Hillier L."/>
            <person name="Hinrichs A.S."/>
            <person name="Holmes I."/>
            <person name="Hoskins R.A."/>
            <person name="Hubisz M.J."/>
            <person name="Hultmark D."/>
            <person name="Huntley M.A."/>
            <person name="Jaffe D.B."/>
            <person name="Jagadeeshan S."/>
            <person name="Jeck W.R."/>
            <person name="Johnson J."/>
            <person name="Jones C.D."/>
            <person name="Jordan W.C."/>
            <person name="Karpen G.H."/>
            <person name="Kataoka E."/>
            <person name="Keightley P.D."/>
            <person name="Kheradpour P."/>
            <person name="Kirkness E.F."/>
            <person name="Koerich L.B."/>
            <person name="Kristiansen K."/>
            <person name="Kudrna D."/>
            <person name="Kulathinal R.J."/>
            <person name="Kumar S."/>
            <person name="Kwok R."/>
            <person name="Lander E."/>
            <person name="Langley C.H."/>
            <person name="Lapoint R."/>
            <person name="Lazzaro B.P."/>
            <person name="Lee S.J."/>
            <person name="Levesque L."/>
            <person name="Li R."/>
            <person name="Lin C.F."/>
            <person name="Lin M.F."/>
            <person name="Lindblad-Toh K."/>
            <person name="Llopart A."/>
            <person name="Long M."/>
            <person name="Low L."/>
            <person name="Lozovsky E."/>
            <person name="Lu J."/>
            <person name="Luo M."/>
            <person name="Machado C.A."/>
            <person name="Makalowski W."/>
            <person name="Marzo M."/>
            <person name="Matsuda M."/>
            <person name="Matzkin L."/>
            <person name="McAllister B."/>
            <person name="McBride C.S."/>
            <person name="McKernan B."/>
            <person name="McKernan K."/>
            <person name="Mendez-Lago M."/>
            <person name="Minx P."/>
            <person name="Mollenhauer M.U."/>
            <person name="Montooth K."/>
            <person name="Mount S.M."/>
            <person name="Mu X."/>
            <person name="Myers E."/>
            <person name="Negre B."/>
            <person name="Newfeld S."/>
            <person name="Nielsen R."/>
            <person name="Noor M.A."/>
            <person name="O'Grady P."/>
            <person name="Pachter L."/>
            <person name="Papaceit M."/>
            <person name="Parisi M.J."/>
            <person name="Parisi M."/>
            <person name="Parts L."/>
            <person name="Pedersen J.S."/>
            <person name="Pesole G."/>
            <person name="Phillippy A.M."/>
            <person name="Ponting C.P."/>
            <person name="Pop M."/>
            <person name="Porcelli D."/>
            <person name="Powell J.R."/>
            <person name="Prohaska S."/>
            <person name="Pruitt K."/>
            <person name="Puig M."/>
            <person name="Quesneville H."/>
            <person name="Ram K.R."/>
            <person name="Rand D."/>
            <person name="Rasmussen M.D."/>
            <person name="Reed L.K."/>
            <person name="Reenan R."/>
            <person name="Reily A."/>
            <person name="Remington K.A."/>
            <person name="Rieger T.T."/>
            <person name="Ritchie M.G."/>
            <person name="Robin C."/>
            <person name="Rogers Y.H."/>
            <person name="Rohde C."/>
            <person name="Rozas J."/>
            <person name="Rubenfield M.J."/>
            <person name="Ruiz A."/>
            <person name="Russo S."/>
            <person name="Salzberg S.L."/>
            <person name="Sanchez-Gracia A."/>
            <person name="Saranga D.J."/>
            <person name="Sato H."/>
            <person name="Schaeffer S.W."/>
            <person name="Schatz M.C."/>
            <person name="Schlenke T."/>
            <person name="Schwartz R."/>
            <person name="Segarra C."/>
            <person name="Singh R.S."/>
            <person name="Sirot L."/>
            <person name="Sirota M."/>
            <person name="Sisneros N.B."/>
            <person name="Smith C.D."/>
            <person name="Smith T.F."/>
            <person name="Spieth J."/>
            <person name="Stage D.E."/>
            <person name="Stark A."/>
            <person name="Stephan W."/>
            <person name="Strausberg R.L."/>
            <person name="Strempel S."/>
            <person name="Sturgill D."/>
            <person name="Sutton G."/>
            <person name="Sutton G.G."/>
            <person name="Tao W."/>
            <person name="Teichmann S."/>
            <person name="Tobari Y.N."/>
            <person name="Tomimura Y."/>
            <person name="Tsolas J.M."/>
            <person name="Valente V.L."/>
            <person name="Venter E."/>
            <person name="Venter J.C."/>
            <person name="Vicario S."/>
            <person name="Vieira F.G."/>
            <person name="Vilella A.J."/>
            <person name="Villasante A."/>
            <person name="Walenz B."/>
            <person name="Wang J."/>
            <person name="Wasserman M."/>
            <person name="Watts T."/>
            <person name="Wilson D."/>
            <person name="Wilson R.K."/>
            <person name="Wing R.A."/>
            <person name="Wolfner M.F."/>
            <person name="Wong A."/>
            <person name="Wong G.K."/>
            <person name="Wu C.I."/>
            <person name="Wu G."/>
            <person name="Yamamoto D."/>
            <person name="Yang H.P."/>
            <person name="Yang S.P."/>
            <person name="Yorke J.A."/>
            <person name="Yoshida K."/>
            <person name="Zdobnov E."/>
            <person name="Zhang P."/>
            <person name="Zhang Y."/>
            <person name="Zimin A.V."/>
            <person name="Baldwin J."/>
            <person name="Abdouelleil A."/>
            <person name="Abdulkadir J."/>
            <person name="Abebe A."/>
            <person name="Abera B."/>
            <person name="Abreu J."/>
            <person name="Acer S.C."/>
            <person name="Aftuck L."/>
            <person name="Alexander A."/>
            <person name="An P."/>
            <person name="Anderson E."/>
            <person name="Anderson S."/>
            <person name="Arachi H."/>
            <person name="Azer M."/>
            <person name="Bachantsang P."/>
            <person name="Barry A."/>
            <person name="Bayul T."/>
            <person name="Berlin A."/>
            <person name="Bessette D."/>
            <person name="Bloom T."/>
            <person name="Blye J."/>
            <person name="Boguslavskiy L."/>
            <person name="Bonnet C."/>
            <person name="Boukhgalter B."/>
            <person name="Bourzgui I."/>
            <person name="Brown A."/>
            <person name="Cahill P."/>
            <person name="Channer S."/>
            <person name="Cheshatsang Y."/>
            <person name="Chuda L."/>
            <person name="Citroen M."/>
            <person name="Collymore A."/>
            <person name="Cooke P."/>
            <person name="Costello M."/>
            <person name="D'Aco K."/>
            <person name="Daza R."/>
            <person name="De Haan G."/>
            <person name="DeGray S."/>
            <person name="DeMaso C."/>
            <person name="Dhargay N."/>
            <person name="Dooley K."/>
            <person name="Dooley E."/>
            <person name="Doricent M."/>
            <person name="Dorje P."/>
            <person name="Dorjee K."/>
            <person name="Dupes A."/>
            <person name="Elong R."/>
            <person name="Falk J."/>
            <person name="Farina A."/>
            <person name="Faro S."/>
            <person name="Ferguson D."/>
            <person name="Fisher S."/>
            <person name="Foley C.D."/>
            <person name="Franke A."/>
            <person name="Friedrich D."/>
            <person name="Gadbois L."/>
            <person name="Gearin G."/>
            <person name="Gearin C.R."/>
            <person name="Giannoukos G."/>
            <person name="Goode T."/>
            <person name="Graham J."/>
            <person name="Grandbois E."/>
            <person name="Grewal S."/>
            <person name="Gyaltsen K."/>
            <person name="Hafez N."/>
            <person name="Hagos B."/>
            <person name="Hall J."/>
            <person name="Henson C."/>
            <person name="Hollinger A."/>
            <person name="Honan T."/>
            <person name="Huard M.D."/>
            <person name="Hughes L."/>
            <person name="Hurhula B."/>
            <person name="Husby M.E."/>
            <person name="Kamat A."/>
            <person name="Kanga B."/>
            <person name="Kashin S."/>
            <person name="Khazanovich D."/>
            <person name="Kisner P."/>
            <person name="Lance K."/>
            <person name="Lara M."/>
            <person name="Lee W."/>
            <person name="Lennon N."/>
            <person name="Letendre F."/>
            <person name="LeVine R."/>
            <person name="Lipovsky A."/>
            <person name="Liu X."/>
            <person name="Liu J."/>
            <person name="Liu S."/>
            <person name="Lokyitsang T."/>
            <person name="Lokyitsang Y."/>
            <person name="Lubonja R."/>
            <person name="Lui A."/>
            <person name="MacDonald P."/>
            <person name="Magnisalis V."/>
            <person name="Maru K."/>
            <person name="Matthews C."/>
            <person name="McCusker W."/>
            <person name="McDonough S."/>
            <person name="Mehta T."/>
            <person name="Meldrim J."/>
            <person name="Meneus L."/>
            <person name="Mihai O."/>
            <person name="Mihalev A."/>
            <person name="Mihova T."/>
            <person name="Mittelman R."/>
            <person name="Mlenga V."/>
            <person name="Montmayeur A."/>
            <person name="Mulrain L."/>
            <person name="Navidi A."/>
            <person name="Naylor J."/>
            <person name="Negash T."/>
            <person name="Nguyen T."/>
            <person name="Nguyen N."/>
            <person name="Nicol R."/>
            <person name="Norbu C."/>
            <person name="Norbu N."/>
            <person name="Novod N."/>
            <person name="O'Neill B."/>
            <person name="Osman S."/>
            <person name="Markiewicz E."/>
            <person name="Oyono O.L."/>
            <person name="Patti C."/>
            <person name="Phunkhang P."/>
            <person name="Pierre F."/>
            <person name="Priest M."/>
            <person name="Raghuraman S."/>
            <person name="Rege F."/>
            <person name="Reyes R."/>
            <person name="Rise C."/>
            <person name="Rogov P."/>
            <person name="Ross K."/>
            <person name="Ryan E."/>
            <person name="Settipalli S."/>
            <person name="Shea T."/>
            <person name="Sherpa N."/>
            <person name="Shi L."/>
            <person name="Shih D."/>
            <person name="Sparrow T."/>
            <person name="Spaulding J."/>
            <person name="Stalker J."/>
            <person name="Stange-Thomann N."/>
            <person name="Stavropoulos S."/>
            <person name="Stone C."/>
            <person name="Strader C."/>
            <person name="Tesfaye S."/>
            <person name="Thomson T."/>
            <person name="Thoulutsang Y."/>
            <person name="Thoulutsang D."/>
            <person name="Topham K."/>
            <person name="Topping I."/>
            <person name="Tsamla T."/>
            <person name="Vassiliev H."/>
            <person name="Vo A."/>
            <person name="Wangchuk T."/>
            <person name="Wangdi T."/>
            <person name="Weiand M."/>
            <person name="Wilkinson J."/>
            <person name="Wilson A."/>
            <person name="Yadav S."/>
            <person name="Young G."/>
            <person name="Yu Q."/>
            <person name="Zembek L."/>
            <person name="Zhong D."/>
            <person name="Zimmer A."/>
            <person name="Zwirko Z."/>
            <person name="Jaffe D.B."/>
            <person name="Alvarez P."/>
            <person name="Brockman W."/>
            <person name="Butler J."/>
            <person name="Chin C."/>
            <person name="Gnerre S."/>
            <person name="Grabherr M."/>
            <person name="Kleber M."/>
            <person name="Mauceli E."/>
            <person name="MacCallum I."/>
        </authorList>
    </citation>
    <scope>NUCLEOTIDE SEQUENCE [LARGE SCALE GENOMIC DNA]</scope>
    <source>
        <strain evidence="3">Tucson 14030-0811.24</strain>
    </source>
</reference>
<evidence type="ECO:0000256" key="1">
    <source>
        <dbReference type="SAM" id="Phobius"/>
    </source>
</evidence>
<gene>
    <name evidence="2" type="primary">Dwil\GK22014</name>
    <name evidence="2" type="ORF">Dwil_GK22014</name>
</gene>
<keyword evidence="1" id="KW-1133">Transmembrane helix</keyword>
<dbReference type="EMBL" id="CH963849">
    <property type="protein sequence ID" value="EDW74612.1"/>
    <property type="molecule type" value="Genomic_DNA"/>
</dbReference>
<dbReference type="PhylomeDB" id="B4MR73"/>
<organism evidence="3">
    <name type="scientific">Drosophila willistoni</name>
    <name type="common">Fruit fly</name>
    <dbReference type="NCBI Taxonomy" id="7260"/>
    <lineage>
        <taxon>Eukaryota</taxon>
        <taxon>Metazoa</taxon>
        <taxon>Ecdysozoa</taxon>
        <taxon>Arthropoda</taxon>
        <taxon>Hexapoda</taxon>
        <taxon>Insecta</taxon>
        <taxon>Pterygota</taxon>
        <taxon>Neoptera</taxon>
        <taxon>Endopterygota</taxon>
        <taxon>Diptera</taxon>
        <taxon>Brachycera</taxon>
        <taxon>Muscomorpha</taxon>
        <taxon>Ephydroidea</taxon>
        <taxon>Drosophilidae</taxon>
        <taxon>Drosophila</taxon>
        <taxon>Sophophora</taxon>
    </lineage>
</organism>
<dbReference type="KEGG" id="dwi:6640542"/>
<sequence length="148" mass="17877">MRKTWHKAFHKRKAWQTVSYSGRLVYYMQPIFDHFLRVWMQSLPFPTLLKVIYTSGILFFIMLPLLYPVAVLVFYYAIFQYVAEQQWDVEFPESYNLLNASSEMWNFQVTNRKHLLFMTMYVDRYRVIITAMSSAVDYLRMALCFVFG</sequence>
<evidence type="ECO:0000313" key="3">
    <source>
        <dbReference type="Proteomes" id="UP000007798"/>
    </source>
</evidence>
<protein>
    <submittedName>
        <fullName evidence="2">GK22014</fullName>
    </submittedName>
</protein>
<keyword evidence="1" id="KW-0812">Transmembrane</keyword>
<dbReference type="AlphaFoldDB" id="B4MR73"/>
<dbReference type="Proteomes" id="UP000007798">
    <property type="component" value="Unassembled WGS sequence"/>
</dbReference>
<dbReference type="OMA" id="VTMYIDR"/>
<name>B4MR73_DROWI</name>
<dbReference type="HOGENOM" id="CLU_122091_0_0_1"/>
<dbReference type="InParanoid" id="B4MR73"/>
<keyword evidence="1" id="KW-0472">Membrane</keyword>